<feature type="region of interest" description="Disordered" evidence="1">
    <location>
        <begin position="130"/>
        <end position="177"/>
    </location>
</feature>
<dbReference type="AlphaFoldDB" id="A0A225WTL9"/>
<gene>
    <name evidence="2" type="ORF">PHMEG_0004560</name>
</gene>
<reference evidence="3" key="1">
    <citation type="submission" date="2017-03" db="EMBL/GenBank/DDBJ databases">
        <title>Phytopthora megakarya and P. palmivora, two closely related causual agents of cacao black pod achieved similar genome size and gene model numbers by different mechanisms.</title>
        <authorList>
            <person name="Ali S."/>
            <person name="Shao J."/>
            <person name="Larry D.J."/>
            <person name="Kronmiller B."/>
            <person name="Shen D."/>
            <person name="Strem M.D."/>
            <person name="Melnick R.L."/>
            <person name="Guiltinan M.J."/>
            <person name="Tyler B.M."/>
            <person name="Meinhardt L.W."/>
            <person name="Bailey B.A."/>
        </authorList>
    </citation>
    <scope>NUCLEOTIDE SEQUENCE [LARGE SCALE GENOMIC DNA]</scope>
    <source>
        <strain evidence="3">zdho120</strain>
    </source>
</reference>
<keyword evidence="3" id="KW-1185">Reference proteome</keyword>
<dbReference type="OrthoDB" id="129314at2759"/>
<comment type="caution">
    <text evidence="2">The sequence shown here is derived from an EMBL/GenBank/DDBJ whole genome shotgun (WGS) entry which is preliminary data.</text>
</comment>
<protein>
    <recommendedName>
        <fullName evidence="4">Retrotransposon gag domain-containing protein</fullName>
    </recommendedName>
</protein>
<evidence type="ECO:0008006" key="4">
    <source>
        <dbReference type="Google" id="ProtNLM"/>
    </source>
</evidence>
<evidence type="ECO:0000313" key="3">
    <source>
        <dbReference type="Proteomes" id="UP000198211"/>
    </source>
</evidence>
<dbReference type="Proteomes" id="UP000198211">
    <property type="component" value="Unassembled WGS sequence"/>
</dbReference>
<proteinExistence type="predicted"/>
<dbReference type="EMBL" id="NBNE01000271">
    <property type="protein sequence ID" value="OWZ20965.1"/>
    <property type="molecule type" value="Genomic_DNA"/>
</dbReference>
<evidence type="ECO:0000313" key="2">
    <source>
        <dbReference type="EMBL" id="OWZ20965.1"/>
    </source>
</evidence>
<organism evidence="2 3">
    <name type="scientific">Phytophthora megakarya</name>
    <dbReference type="NCBI Taxonomy" id="4795"/>
    <lineage>
        <taxon>Eukaryota</taxon>
        <taxon>Sar</taxon>
        <taxon>Stramenopiles</taxon>
        <taxon>Oomycota</taxon>
        <taxon>Peronosporomycetes</taxon>
        <taxon>Peronosporales</taxon>
        <taxon>Peronosporaceae</taxon>
        <taxon>Phytophthora</taxon>
    </lineage>
</organism>
<feature type="compositionally biased region" description="Basic and acidic residues" evidence="1">
    <location>
        <begin position="166"/>
        <end position="177"/>
    </location>
</feature>
<feature type="compositionally biased region" description="Polar residues" evidence="1">
    <location>
        <begin position="150"/>
        <end position="165"/>
    </location>
</feature>
<name>A0A225WTL9_9STRA</name>
<sequence>MQSVSSDFVNTIFANLGTTAQTWYRDFKISLGDQPATWSIFKERIVSVFVKLISSTKCCHVFTICVGVDYNKYILPSFSIYNRCSTVNYLRLLSVGIFYYQQNFRPETSAFVSQNVPTPLQQAIELAQRFDDSRSSSTNSNLKTEAGGSDKSQNKPSQKKSGTAQDKSRQKPTNDAKKGEKLICDFCEKEGHTEAACFKKIRLAAKATPKNV</sequence>
<evidence type="ECO:0000256" key="1">
    <source>
        <dbReference type="SAM" id="MobiDB-lite"/>
    </source>
</evidence>
<accession>A0A225WTL9</accession>